<dbReference type="STRING" id="1278073.MYSTI_06835"/>
<dbReference type="OrthoDB" id="5385151at2"/>
<sequence>MASWLDIAFRRPVPTPPVQQPQPPPEQPAAPAQAPAVGQPTKDEFVASTNAATGPDLTGAPQFQTLAAPPEGESTPSTGPTAKPASEYNRPGGVEGDALDVDLAFKQGGPSQAAQTLADLTLKNRDVPGYADSLLKASAPTLQAISEKLGERTSKGGLDDKKKDSFGKYNTTYETLKGLSVVADKAGPEGLKLLGQSLASATPNKGEINQLDDKLNELGDEKVPGLEKLAGTLVTELEATGKNKAAKELRKEYKPLAEVPAAPPPGNRWTPGTPLSEAKNAHTTNTRSDFDHAKKGDYTWFEGDVRMEFNREGKIEMRHDEGNETGDNLTLTEWLNKGKELGVGLKLDVKDDRVFNNRFLEEVRASGVPDNKLMFNYGFGKAAAEGAKTRAMFPGATLALNPPGGPMNEQVDKLIGQVTSINDANKLPSTGPNKPPVTFVFEYGKHPEDPALINKLKEYGTISIWRGNSFQSLSVEDSTKNLRNLGIDGMIDLKESVVSSITETVKDTVTDTIKGLNPRRF</sequence>
<evidence type="ECO:0000256" key="1">
    <source>
        <dbReference type="SAM" id="MobiDB-lite"/>
    </source>
</evidence>
<dbReference type="PATRIC" id="fig|1278073.3.peg.6940"/>
<dbReference type="RefSeq" id="WP_015352362.1">
    <property type="nucleotide sequence ID" value="NC_020126.1"/>
</dbReference>
<gene>
    <name evidence="2" type="ordered locus">MYSTI_06835</name>
</gene>
<dbReference type="KEGG" id="msd:MYSTI_06835"/>
<dbReference type="AlphaFoldDB" id="L7UJB5"/>
<evidence type="ECO:0000313" key="2">
    <source>
        <dbReference type="EMBL" id="AGC48108.1"/>
    </source>
</evidence>
<accession>L7UJB5</accession>
<feature type="region of interest" description="Disordered" evidence="1">
    <location>
        <begin position="258"/>
        <end position="290"/>
    </location>
</feature>
<dbReference type="Proteomes" id="UP000011131">
    <property type="component" value="Chromosome"/>
</dbReference>
<keyword evidence="3" id="KW-1185">Reference proteome</keyword>
<feature type="compositionally biased region" description="Low complexity" evidence="1">
    <location>
        <begin position="29"/>
        <end position="40"/>
    </location>
</feature>
<organism evidence="2 3">
    <name type="scientific">Myxococcus stipitatus (strain DSM 14675 / JCM 12634 / Mx s8)</name>
    <dbReference type="NCBI Taxonomy" id="1278073"/>
    <lineage>
        <taxon>Bacteria</taxon>
        <taxon>Pseudomonadati</taxon>
        <taxon>Myxococcota</taxon>
        <taxon>Myxococcia</taxon>
        <taxon>Myxococcales</taxon>
        <taxon>Cystobacterineae</taxon>
        <taxon>Myxococcaceae</taxon>
        <taxon>Myxococcus</taxon>
    </lineage>
</organism>
<dbReference type="HOGENOM" id="CLU_543829_0_0_7"/>
<proteinExistence type="predicted"/>
<feature type="compositionally biased region" description="Pro residues" evidence="1">
    <location>
        <begin position="13"/>
        <end position="28"/>
    </location>
</feature>
<evidence type="ECO:0000313" key="3">
    <source>
        <dbReference type="Proteomes" id="UP000011131"/>
    </source>
</evidence>
<dbReference type="EMBL" id="CP004025">
    <property type="protein sequence ID" value="AGC48108.1"/>
    <property type="molecule type" value="Genomic_DNA"/>
</dbReference>
<protein>
    <submittedName>
        <fullName evidence="2">Uncharacterized protein</fullName>
    </submittedName>
</protein>
<name>L7UJB5_MYXSD</name>
<reference evidence="2 3" key="1">
    <citation type="journal article" date="2013" name="Genome Announc.">
        <title>Complete genome sequence of Myxococcus stipitatus strain DSM 14675, a fruiting myxobacterium.</title>
        <authorList>
            <person name="Huntley S."/>
            <person name="Kneip S."/>
            <person name="Treuner-Lange A."/>
            <person name="Sogaard-Andersen L."/>
        </authorList>
    </citation>
    <scope>NUCLEOTIDE SEQUENCE [LARGE SCALE GENOMIC DNA]</scope>
    <source>
        <strain evidence="3">DSM 14675 / JCM 12634 / Mx s8</strain>
    </source>
</reference>
<feature type="region of interest" description="Disordered" evidence="1">
    <location>
        <begin position="1"/>
        <end position="96"/>
    </location>
</feature>